<dbReference type="Proteomes" id="UP000609346">
    <property type="component" value="Unassembled WGS sequence"/>
</dbReference>
<protein>
    <submittedName>
        <fullName evidence="1">Ester cyclase</fullName>
    </submittedName>
</protein>
<organism evidence="1 2">
    <name type="scientific">Paenibacillus terricola</name>
    <dbReference type="NCBI Taxonomy" id="2763503"/>
    <lineage>
        <taxon>Bacteria</taxon>
        <taxon>Bacillati</taxon>
        <taxon>Bacillota</taxon>
        <taxon>Bacilli</taxon>
        <taxon>Bacillales</taxon>
        <taxon>Paenibacillaceae</taxon>
        <taxon>Paenibacillus</taxon>
    </lineage>
</organism>
<sequence>MIREESEQIIYRMYEAFNSRDINSVDDIFTNGFYSHPLQAGIEAVKKAWASMFERFPDIRVVVEDLLVDGDKAASRTSIQGINIADSEKQPMIIELIRLENQRIAEVWGLTNLGEFFGEKRKG</sequence>
<comment type="caution">
    <text evidence="1">The sequence shown here is derived from an EMBL/GenBank/DDBJ whole genome shotgun (WGS) entry which is preliminary data.</text>
</comment>
<gene>
    <name evidence="1" type="ORF">H8B09_10210</name>
</gene>
<name>A0ABR8MT83_9BACL</name>
<evidence type="ECO:0000313" key="1">
    <source>
        <dbReference type="EMBL" id="MBD3919128.1"/>
    </source>
</evidence>
<evidence type="ECO:0000313" key="2">
    <source>
        <dbReference type="Proteomes" id="UP000609346"/>
    </source>
</evidence>
<dbReference type="Gene3D" id="3.10.450.50">
    <property type="match status" value="1"/>
</dbReference>
<proteinExistence type="predicted"/>
<dbReference type="InterPro" id="IPR009959">
    <property type="entry name" value="Cyclase_SnoaL-like"/>
</dbReference>
<dbReference type="RefSeq" id="WP_224753443.1">
    <property type="nucleotide sequence ID" value="NZ_JACXZA010000002.1"/>
</dbReference>
<reference evidence="1 2" key="1">
    <citation type="submission" date="2020-09" db="EMBL/GenBank/DDBJ databases">
        <title>Paenibacillus sp. strain PR3 16S rRNA gene Genome sequencing and assembly.</title>
        <authorList>
            <person name="Kim J."/>
        </authorList>
    </citation>
    <scope>NUCLEOTIDE SEQUENCE [LARGE SCALE GENOMIC DNA]</scope>
    <source>
        <strain evidence="1 2">PR3</strain>
    </source>
</reference>
<dbReference type="SUPFAM" id="SSF54427">
    <property type="entry name" value="NTF2-like"/>
    <property type="match status" value="1"/>
</dbReference>
<keyword evidence="2" id="KW-1185">Reference proteome</keyword>
<dbReference type="InterPro" id="IPR032710">
    <property type="entry name" value="NTF2-like_dom_sf"/>
</dbReference>
<dbReference type="EMBL" id="JACXZA010000002">
    <property type="protein sequence ID" value="MBD3919128.1"/>
    <property type="molecule type" value="Genomic_DNA"/>
</dbReference>
<dbReference type="Pfam" id="PF07366">
    <property type="entry name" value="SnoaL"/>
    <property type="match status" value="1"/>
</dbReference>
<accession>A0ABR8MT83</accession>